<dbReference type="PROSITE" id="PS50883">
    <property type="entry name" value="EAL"/>
    <property type="match status" value="1"/>
</dbReference>
<evidence type="ECO:0000259" key="3">
    <source>
        <dbReference type="PROSITE" id="PS50887"/>
    </source>
</evidence>
<organism evidence="4 5">
    <name type="scientific">Microvirga thermotolerans</name>
    <dbReference type="NCBI Taxonomy" id="2651334"/>
    <lineage>
        <taxon>Bacteria</taxon>
        <taxon>Pseudomonadati</taxon>
        <taxon>Pseudomonadota</taxon>
        <taxon>Alphaproteobacteria</taxon>
        <taxon>Hyphomicrobiales</taxon>
        <taxon>Methylobacteriaceae</taxon>
        <taxon>Microvirga</taxon>
    </lineage>
</organism>
<dbReference type="RefSeq" id="WP_152587372.1">
    <property type="nucleotide sequence ID" value="NZ_CP045423.1"/>
</dbReference>
<sequence length="549" mass="59539">MLLSRDDILAIYNSSGKSTLELLDGSAGTFAGAGEPVTAPPLPKERLVFSHSDGAVALAKRRTRRGSDPAARTGAGEAGGRRVQDPPRQDAVTGLFNRSDFLKKCGEVIAQARAAGHGFALILVGLDRFKDLNNSLGYEAGDEVLADVARSLRACLDRNDTIGRFGGDEFALLLSSMAGTRDAASMARKLLDATAMVMRRYVPGRRAGASVGVALFPDHGSEVGELVQNADIALHRAKADGRGQAQIYSPHMRTSLLARLEQLSAFQDAIEAGEIKPFYQPQMRLTDRRSYGFEALARWVQPNGEVLTPRDFETALEDPDIAILLGEHMLRSVSLHLQQWHARGMPYCKVSVNVTAPELKRGDYPEKVASLFASKGIPFSQLTVEITESVLLDDRRSNIAQTLNELRSLGVSIALDDFGTGFASLTHLKSYAVNQIKIDRSFVVHLTSSPNDRAIVRATLGLAKSLGMQTVAEGLETAAQLKCLRALGCDYGQGFLFGPAMPADQAEDYFRANRAYQKAQLHRFVLGTGTHGRTEVAALPRPSHLQKLD</sequence>
<evidence type="ECO:0000313" key="5">
    <source>
        <dbReference type="Proteomes" id="UP000325614"/>
    </source>
</evidence>
<dbReference type="AlphaFoldDB" id="A0A5P9JZZ5"/>
<dbReference type="PANTHER" id="PTHR44757">
    <property type="entry name" value="DIGUANYLATE CYCLASE DGCP"/>
    <property type="match status" value="1"/>
</dbReference>
<dbReference type="InterPro" id="IPR001633">
    <property type="entry name" value="EAL_dom"/>
</dbReference>
<gene>
    <name evidence="4" type="ORF">GDR74_16810</name>
</gene>
<dbReference type="Gene3D" id="3.20.20.450">
    <property type="entry name" value="EAL domain"/>
    <property type="match status" value="1"/>
</dbReference>
<feature type="region of interest" description="Disordered" evidence="1">
    <location>
        <begin position="60"/>
        <end position="88"/>
    </location>
</feature>
<accession>A0A5P9JZZ5</accession>
<dbReference type="PANTHER" id="PTHR44757:SF2">
    <property type="entry name" value="BIOFILM ARCHITECTURE MAINTENANCE PROTEIN MBAA"/>
    <property type="match status" value="1"/>
</dbReference>
<dbReference type="EMBL" id="CP045423">
    <property type="protein sequence ID" value="QFU17741.1"/>
    <property type="molecule type" value="Genomic_DNA"/>
</dbReference>
<feature type="domain" description="EAL" evidence="2">
    <location>
        <begin position="259"/>
        <end position="514"/>
    </location>
</feature>
<dbReference type="Pfam" id="PF00563">
    <property type="entry name" value="EAL"/>
    <property type="match status" value="1"/>
</dbReference>
<dbReference type="InterPro" id="IPR052155">
    <property type="entry name" value="Biofilm_reg_signaling"/>
</dbReference>
<dbReference type="SUPFAM" id="SSF141868">
    <property type="entry name" value="EAL domain-like"/>
    <property type="match status" value="1"/>
</dbReference>
<protein>
    <submittedName>
        <fullName evidence="4">EAL domain-containing protein</fullName>
    </submittedName>
</protein>
<dbReference type="CDD" id="cd01949">
    <property type="entry name" value="GGDEF"/>
    <property type="match status" value="1"/>
</dbReference>
<dbReference type="InterPro" id="IPR035919">
    <property type="entry name" value="EAL_sf"/>
</dbReference>
<dbReference type="PROSITE" id="PS50887">
    <property type="entry name" value="GGDEF"/>
    <property type="match status" value="1"/>
</dbReference>
<feature type="domain" description="GGDEF" evidence="3">
    <location>
        <begin position="117"/>
        <end position="250"/>
    </location>
</feature>
<keyword evidence="5" id="KW-1185">Reference proteome</keyword>
<dbReference type="SMART" id="SM00052">
    <property type="entry name" value="EAL"/>
    <property type="match status" value="1"/>
</dbReference>
<evidence type="ECO:0000313" key="4">
    <source>
        <dbReference type="EMBL" id="QFU17741.1"/>
    </source>
</evidence>
<dbReference type="Pfam" id="PF00990">
    <property type="entry name" value="GGDEF"/>
    <property type="match status" value="1"/>
</dbReference>
<name>A0A5P9JZZ5_9HYPH</name>
<reference evidence="4 5" key="1">
    <citation type="submission" date="2019-10" db="EMBL/GenBank/DDBJ databases">
        <title>Isolation, Identification of Microvirga thermotolerans HR1, a novel thermophilic bacterium and Comparative Genomics of the genus Microvirga.</title>
        <authorList>
            <person name="Li J."/>
            <person name="Zhang W."/>
            <person name="Lin M."/>
            <person name="Wang J."/>
        </authorList>
    </citation>
    <scope>NUCLEOTIDE SEQUENCE [LARGE SCALE GENOMIC DNA]</scope>
    <source>
        <strain evidence="4 5">HR1</strain>
    </source>
</reference>
<dbReference type="KEGG" id="mico:GDR74_16810"/>
<dbReference type="NCBIfam" id="TIGR00254">
    <property type="entry name" value="GGDEF"/>
    <property type="match status" value="1"/>
</dbReference>
<dbReference type="InterPro" id="IPR029787">
    <property type="entry name" value="Nucleotide_cyclase"/>
</dbReference>
<dbReference type="SMART" id="SM00267">
    <property type="entry name" value="GGDEF"/>
    <property type="match status" value="1"/>
</dbReference>
<evidence type="ECO:0000259" key="2">
    <source>
        <dbReference type="PROSITE" id="PS50883"/>
    </source>
</evidence>
<dbReference type="Gene3D" id="3.30.70.270">
    <property type="match status" value="1"/>
</dbReference>
<feature type="compositionally biased region" description="Basic and acidic residues" evidence="1">
    <location>
        <begin position="79"/>
        <end position="88"/>
    </location>
</feature>
<proteinExistence type="predicted"/>
<dbReference type="InterPro" id="IPR000160">
    <property type="entry name" value="GGDEF_dom"/>
</dbReference>
<dbReference type="InterPro" id="IPR043128">
    <property type="entry name" value="Rev_trsase/Diguanyl_cyclase"/>
</dbReference>
<dbReference type="Proteomes" id="UP000325614">
    <property type="component" value="Chromosome"/>
</dbReference>
<evidence type="ECO:0000256" key="1">
    <source>
        <dbReference type="SAM" id="MobiDB-lite"/>
    </source>
</evidence>
<dbReference type="CDD" id="cd01948">
    <property type="entry name" value="EAL"/>
    <property type="match status" value="1"/>
</dbReference>
<dbReference type="SUPFAM" id="SSF55073">
    <property type="entry name" value="Nucleotide cyclase"/>
    <property type="match status" value="1"/>
</dbReference>